<dbReference type="InterPro" id="IPR016024">
    <property type="entry name" value="ARM-type_fold"/>
</dbReference>
<proteinExistence type="predicted"/>
<dbReference type="SUPFAM" id="SSF48371">
    <property type="entry name" value="ARM repeat"/>
    <property type="match status" value="1"/>
</dbReference>
<sequence>MLNLNCAIGTELFLPSDEAYVTISKTCAQCRTLSEAQSKRGKCDVVHGKQEGKVRQSCHFRDRATLAYGFGALPKLMEDIGDEDPDIQLKSIHSLAEMLLNPLHGQSAINAHEVVKRCQNFFLRRQFRYRATSSAEMDSILNVFVSIAMHMNGGQYILESKCLINQFYEIMERDETLSGKVAIILAFCTKEYDDVCFLQERYNAIGRLARIFGRDMCIRSHPPAIYRHMKWLLEVYPDVAVNEGLFEILFTRIKKRVQEFWENELECFALLLRCPEGQKRFVAVDGMKEMYDILNDTTRKLKSYKYVVFTIMHGLSSKDALWRSSQFVDLPELITNLAKDDAQLFCFQALYTLADVPRIKAYMRMNCYEDLKKLDCEDKINEERKAELLHKLDREIFHTSRLRVTDRKPFEIDMELRQAPFGTGRYVPLRHT</sequence>
<protein>
    <submittedName>
        <fullName evidence="1">Uncharacterized protein</fullName>
    </submittedName>
</protein>
<dbReference type="STRING" id="7395.A0A1A9UWI5"/>
<accession>A0A1A9UWI5</accession>
<evidence type="ECO:0000313" key="1">
    <source>
        <dbReference type="EnsemblMetazoa" id="GAUT018109-PA"/>
    </source>
</evidence>
<organism evidence="1 2">
    <name type="scientific">Glossina austeni</name>
    <name type="common">Savannah tsetse fly</name>
    <dbReference type="NCBI Taxonomy" id="7395"/>
    <lineage>
        <taxon>Eukaryota</taxon>
        <taxon>Metazoa</taxon>
        <taxon>Ecdysozoa</taxon>
        <taxon>Arthropoda</taxon>
        <taxon>Hexapoda</taxon>
        <taxon>Insecta</taxon>
        <taxon>Pterygota</taxon>
        <taxon>Neoptera</taxon>
        <taxon>Endopterygota</taxon>
        <taxon>Diptera</taxon>
        <taxon>Brachycera</taxon>
        <taxon>Muscomorpha</taxon>
        <taxon>Hippoboscoidea</taxon>
        <taxon>Glossinidae</taxon>
        <taxon>Glossina</taxon>
    </lineage>
</organism>
<dbReference type="Proteomes" id="UP000078200">
    <property type="component" value="Unassembled WGS sequence"/>
</dbReference>
<dbReference type="AlphaFoldDB" id="A0A1A9UWI5"/>
<dbReference type="EnsemblMetazoa" id="GAUT018109-RA">
    <property type="protein sequence ID" value="GAUT018109-PA"/>
    <property type="gene ID" value="GAUT018109"/>
</dbReference>
<keyword evidence="2" id="KW-1185">Reference proteome</keyword>
<reference evidence="1" key="1">
    <citation type="submission" date="2020-05" db="UniProtKB">
        <authorList>
            <consortium name="EnsemblMetazoa"/>
        </authorList>
    </citation>
    <scope>IDENTIFICATION</scope>
    <source>
        <strain evidence="1">TTRI</strain>
    </source>
</reference>
<dbReference type="VEuPathDB" id="VectorBase:GAUT018109"/>
<name>A0A1A9UWI5_GLOAU</name>
<evidence type="ECO:0000313" key="2">
    <source>
        <dbReference type="Proteomes" id="UP000078200"/>
    </source>
</evidence>